<dbReference type="Proteomes" id="UP001146351">
    <property type="component" value="Unassembled WGS sequence"/>
</dbReference>
<keyword evidence="1" id="KW-0472">Membrane</keyword>
<gene>
    <name evidence="2" type="ORF">N7492_001448</name>
</gene>
<sequence>MIQRRPIYSVLLAIFVILLTGWFFTGDNGALSSALDGPALLAGNDTLGFQKILVLSDRPTWRTRGLQAAANLTNLDITIPPKPPVDDRLAKSFMEIDQDNGYNHPAFGASKAWLSHLDIVKYVYQSNMETALILEDDADWDIAIRDQMQNLSTAVRQLIKPPENDSTPYTRDWDVLWIGHCGAVWSDDRDTVGYNDTNIPPRDHYKSYRADDIKDLPEEERIVFRSAGPICTFAYAVTHEGAGKILAGMGAGQGEAFDVEMSWECDRGHLRCLAVVPELVNEYSPPAEYNVKSFVAVGNGADAGSKEQEFESHKGGSNNIVHSSRCQALWQEDCRWN</sequence>
<evidence type="ECO:0008006" key="4">
    <source>
        <dbReference type="Google" id="ProtNLM"/>
    </source>
</evidence>
<accession>A0A9W9M158</accession>
<evidence type="ECO:0000313" key="2">
    <source>
        <dbReference type="EMBL" id="KAJ5183832.1"/>
    </source>
</evidence>
<keyword evidence="1" id="KW-1133">Transmembrane helix</keyword>
<dbReference type="EMBL" id="JAPQKO010000001">
    <property type="protein sequence ID" value="KAJ5183832.1"/>
    <property type="molecule type" value="Genomic_DNA"/>
</dbReference>
<organism evidence="2 3">
    <name type="scientific">Penicillium capsulatum</name>
    <dbReference type="NCBI Taxonomy" id="69766"/>
    <lineage>
        <taxon>Eukaryota</taxon>
        <taxon>Fungi</taxon>
        <taxon>Dikarya</taxon>
        <taxon>Ascomycota</taxon>
        <taxon>Pezizomycotina</taxon>
        <taxon>Eurotiomycetes</taxon>
        <taxon>Eurotiomycetidae</taxon>
        <taxon>Eurotiales</taxon>
        <taxon>Aspergillaceae</taxon>
        <taxon>Penicillium</taxon>
    </lineage>
</organism>
<reference evidence="2" key="1">
    <citation type="submission" date="2022-11" db="EMBL/GenBank/DDBJ databases">
        <authorList>
            <person name="Petersen C."/>
        </authorList>
    </citation>
    <scope>NUCLEOTIDE SEQUENCE</scope>
    <source>
        <strain evidence="2">IBT 21917</strain>
    </source>
</reference>
<keyword evidence="1" id="KW-0812">Transmembrane</keyword>
<evidence type="ECO:0000256" key="1">
    <source>
        <dbReference type="SAM" id="Phobius"/>
    </source>
</evidence>
<feature type="transmembrane region" description="Helical" evidence="1">
    <location>
        <begin position="7"/>
        <end position="25"/>
    </location>
</feature>
<evidence type="ECO:0000313" key="3">
    <source>
        <dbReference type="Proteomes" id="UP001146351"/>
    </source>
</evidence>
<name>A0A9W9M158_9EURO</name>
<reference evidence="2" key="2">
    <citation type="journal article" date="2023" name="IMA Fungus">
        <title>Comparative genomic study of the Penicillium genus elucidates a diverse pangenome and 15 lateral gene transfer events.</title>
        <authorList>
            <person name="Petersen C."/>
            <person name="Sorensen T."/>
            <person name="Nielsen M.R."/>
            <person name="Sondergaard T.E."/>
            <person name="Sorensen J.L."/>
            <person name="Fitzpatrick D.A."/>
            <person name="Frisvad J.C."/>
            <person name="Nielsen K.L."/>
        </authorList>
    </citation>
    <scope>NUCLEOTIDE SEQUENCE</scope>
    <source>
        <strain evidence="2">IBT 21917</strain>
    </source>
</reference>
<comment type="caution">
    <text evidence="2">The sequence shown here is derived from an EMBL/GenBank/DDBJ whole genome shotgun (WGS) entry which is preliminary data.</text>
</comment>
<protein>
    <recommendedName>
        <fullName evidence="4">Glycosyltransferase family 25 protein</fullName>
    </recommendedName>
</protein>
<dbReference type="AlphaFoldDB" id="A0A9W9M158"/>
<proteinExistence type="predicted"/>
<dbReference type="OrthoDB" id="47375at2759"/>
<keyword evidence="3" id="KW-1185">Reference proteome</keyword>